<dbReference type="InterPro" id="IPR016024">
    <property type="entry name" value="ARM-type_fold"/>
</dbReference>
<evidence type="ECO:0000313" key="4">
    <source>
        <dbReference type="Proteomes" id="UP000077521"/>
    </source>
</evidence>
<gene>
    <name evidence="3" type="ORF">A4X13_0g1219</name>
</gene>
<sequence>MPSAVERKLATLEAVGIHTSEQLIKALKAPSDPPAGHKLSKVEIATLAAQANDALSIPDRQMLLANWVLELLSQSAKGKASSRVEYDRLWVLLDFLLSTESRNPLDPDAVKKLASQHPIVAILTAFAKLDAISGRELRSCSVVMNRLFLISAMKSVSNNFDQINKCLEACLTATSRWIALDEPSAYSILSDVFSCWSLACVHSSNLRKASKFFLGDMYSTWITAFQKAVASEKSKSLATLIIEFGVIALLTDDTLRPYCITAADVLEGSEPKGQELNSDELISTVIKSLQHTDQKVRQASLQMLPLLLAQMVDRLITAWPTLAPDSTISTVSGPLQQQLYVACLYSAVRRKFLDPIMEHIRKSPQATSSQAEARRKLLQQVHDLGMFSTASTDEDAWRSTFALLLDDIVNDVRLAPAEGFASLDLLWQLDSTGLEKDSVRLLTLVAQHNITEETPSTGFQAARKLVQHIVEHFSRTREIPRFCTLLCDAAEAASETFSAPRSLLTPTSALISEGCVGAWGDKLRGFLVPNQVAAIVENFVVKSRGHCESAKQSSTEEDEADIDRSSTKRRRVQSKGGRTPRSSIDSGGKGPSPAQKASAFFAMSSIIFRYLPAQESSATDMAQSLMQSVSEDLHPTTLTLLEQVMTSGGAIPAAASLAATLIQCLSSITSFYEEMGTLDIAALPILPRFTVPHIGTAAKKLPGDLTLSLLEARLIDSEQITRDPSTTSSPADQSRSNLKAMVLQCLSDGPRHGQSKMGELPLAACQMLFSRWIPLLQGLFDFQGLVDLADRAVAVVATNEFLMARFISDARSVECTTFLAAMCSAILQRLENLGSASDSDRVATVVTLEKLDVIALPPAVRSILFRAVVKADLRSSTGKEPAQRRATTALRKFIAEVLINDAPTDLQSTLSQASVEWLNNVPVDNDKVPSGPVQAATIHAAVAIAHHLGSSSARAQGSADVLRAFISRTQDVDGVFGKRLSRNIAAILASSGKASGIPVSDSLSGHLNVSDTAVLELTERLSDAPHDEKTLLDILDTMQSLQLLRRAGKAGTAIDTASLSYAEAVIRFLSGSDQQLGSSDIIAAVAFELLRLGWSISTDSQAGDNFTRQARWVASLLASPKLDKWTSALRSEVAVLVRESLAVSEYETSLQALEDSLDSLLFAPGSSGKEASAVLFTLTLFLCNGPEATGKTARAAFDRILSGLLALPIKTLQDLDPSLLVAIIDMLESVCRQKAVLLRVSETMAVIDLCTRLVSPSPQDFRSTEDVSATIFSGVVATLTAMVRQRQDILAGMMPSLTAALCQLITLLRSVSSDFGAKLVSAGHAGSAPAWLDLSKGSLGATEADLLSRLFLSITTKTAALPVIARQKKRGADGDPSGSLTTTTSLARPFAKHAIHVLVAYCRMLNAPLSTTDPNVRKALRPGLFALCDIIKNHERDAAMTSSLGPAEQVVFKDLWSRWEKQRYRGE</sequence>
<name>A0A8T8TCP3_9BASI</name>
<keyword evidence="4" id="KW-1185">Reference proteome</keyword>
<protein>
    <recommendedName>
        <fullName evidence="2">Nucleolar 27S pre-rRNA processing Urb2/Npa2 C-terminal domain-containing protein</fullName>
    </recommendedName>
</protein>
<evidence type="ECO:0000259" key="2">
    <source>
        <dbReference type="Pfam" id="PF10441"/>
    </source>
</evidence>
<feature type="region of interest" description="Disordered" evidence="1">
    <location>
        <begin position="546"/>
        <end position="595"/>
    </location>
</feature>
<reference evidence="3" key="2">
    <citation type="journal article" date="2019" name="IMA Fungus">
        <title>Genome sequencing and comparison of five Tilletia species to identify candidate genes for the detection of regulated species infecting wheat.</title>
        <authorList>
            <person name="Nguyen H.D.T."/>
            <person name="Sultana T."/>
            <person name="Kesanakurti P."/>
            <person name="Hambleton S."/>
        </authorList>
    </citation>
    <scope>NUCLEOTIDE SEQUENCE</scope>
    <source>
        <strain evidence="3">DAOMC 236416</strain>
    </source>
</reference>
<dbReference type="SUPFAM" id="SSF48371">
    <property type="entry name" value="ARM repeat"/>
    <property type="match status" value="1"/>
</dbReference>
<dbReference type="EMBL" id="LWDF02000046">
    <property type="protein sequence ID" value="KAE8259138.1"/>
    <property type="molecule type" value="Genomic_DNA"/>
</dbReference>
<comment type="caution">
    <text evidence="3">The sequence shown here is derived from an EMBL/GenBank/DDBJ whole genome shotgun (WGS) entry which is preliminary data.</text>
</comment>
<evidence type="ECO:0000256" key="1">
    <source>
        <dbReference type="SAM" id="MobiDB-lite"/>
    </source>
</evidence>
<organism evidence="3 4">
    <name type="scientific">Tilletia indica</name>
    <dbReference type="NCBI Taxonomy" id="43049"/>
    <lineage>
        <taxon>Eukaryota</taxon>
        <taxon>Fungi</taxon>
        <taxon>Dikarya</taxon>
        <taxon>Basidiomycota</taxon>
        <taxon>Ustilaginomycotina</taxon>
        <taxon>Exobasidiomycetes</taxon>
        <taxon>Tilletiales</taxon>
        <taxon>Tilletiaceae</taxon>
        <taxon>Tilletia</taxon>
    </lineage>
</organism>
<dbReference type="Proteomes" id="UP000077521">
    <property type="component" value="Unassembled WGS sequence"/>
</dbReference>
<proteinExistence type="predicted"/>
<dbReference type="Pfam" id="PF10441">
    <property type="entry name" value="Urb2"/>
    <property type="match status" value="1"/>
</dbReference>
<evidence type="ECO:0000313" key="3">
    <source>
        <dbReference type="EMBL" id="KAE8259138.1"/>
    </source>
</evidence>
<accession>A0A8T8TCP3</accession>
<reference evidence="3" key="1">
    <citation type="submission" date="2016-04" db="EMBL/GenBank/DDBJ databases">
        <authorList>
            <person name="Nguyen H.D."/>
            <person name="Samba Siva P."/>
            <person name="Cullis J."/>
            <person name="Levesque C.A."/>
            <person name="Hambleton S."/>
        </authorList>
    </citation>
    <scope>NUCLEOTIDE SEQUENCE</scope>
    <source>
        <strain evidence="3">DAOMC 236416</strain>
    </source>
</reference>
<feature type="domain" description="Nucleolar 27S pre-rRNA processing Urb2/Npa2 C-terminal" evidence="2">
    <location>
        <begin position="1222"/>
        <end position="1466"/>
    </location>
</feature>
<dbReference type="InterPro" id="IPR018849">
    <property type="entry name" value="Urb2/Npa2_C"/>
</dbReference>